<dbReference type="Gene3D" id="3.50.50.60">
    <property type="entry name" value="FAD/NAD(P)-binding domain"/>
    <property type="match status" value="1"/>
</dbReference>
<feature type="domain" description="FAD-binding" evidence="1">
    <location>
        <begin position="10"/>
        <end position="353"/>
    </location>
</feature>
<dbReference type="Pfam" id="PF01494">
    <property type="entry name" value="FAD_binding_3"/>
    <property type="match status" value="1"/>
</dbReference>
<evidence type="ECO:0000313" key="2">
    <source>
        <dbReference type="EMBL" id="BBX48611.1"/>
    </source>
</evidence>
<evidence type="ECO:0000313" key="3">
    <source>
        <dbReference type="Proteomes" id="UP000465866"/>
    </source>
</evidence>
<dbReference type="InterPro" id="IPR036188">
    <property type="entry name" value="FAD/NAD-bd_sf"/>
</dbReference>
<dbReference type="PANTHER" id="PTHR43422:SF3">
    <property type="entry name" value="THIAMINE THIAZOLE SYNTHASE"/>
    <property type="match status" value="1"/>
</dbReference>
<proteinExistence type="predicted"/>
<protein>
    <submittedName>
        <fullName evidence="2">Hydroxylase</fullName>
    </submittedName>
</protein>
<keyword evidence="3" id="KW-1185">Reference proteome</keyword>
<reference evidence="2 3" key="1">
    <citation type="journal article" date="2019" name="Emerg. Microbes Infect.">
        <title>Comprehensive subspecies identification of 175 nontuberculous mycobacteria species based on 7547 genomic profiles.</title>
        <authorList>
            <person name="Matsumoto Y."/>
            <person name="Kinjo T."/>
            <person name="Motooka D."/>
            <person name="Nabeya D."/>
            <person name="Jung N."/>
            <person name="Uechi K."/>
            <person name="Horii T."/>
            <person name="Iida T."/>
            <person name="Fujita J."/>
            <person name="Nakamura S."/>
        </authorList>
    </citation>
    <scope>NUCLEOTIDE SEQUENCE [LARGE SCALE GENOMIC DNA]</scope>
    <source>
        <strain evidence="2 3">JCM 12404</strain>
    </source>
</reference>
<dbReference type="Proteomes" id="UP000465866">
    <property type="component" value="Chromosome"/>
</dbReference>
<dbReference type="EMBL" id="AP022569">
    <property type="protein sequence ID" value="BBX48611.1"/>
    <property type="molecule type" value="Genomic_DNA"/>
</dbReference>
<dbReference type="GO" id="GO:0071949">
    <property type="term" value="F:FAD binding"/>
    <property type="evidence" value="ECO:0007669"/>
    <property type="project" value="InterPro"/>
</dbReference>
<dbReference type="AlphaFoldDB" id="A0A7I7L482"/>
<dbReference type="SUPFAM" id="SSF51905">
    <property type="entry name" value="FAD/NAD(P)-binding domain"/>
    <property type="match status" value="1"/>
</dbReference>
<organism evidence="2 3">
    <name type="scientific">Mycobacterium cookii</name>
    <dbReference type="NCBI Taxonomy" id="1775"/>
    <lineage>
        <taxon>Bacteria</taxon>
        <taxon>Bacillati</taxon>
        <taxon>Actinomycetota</taxon>
        <taxon>Actinomycetes</taxon>
        <taxon>Mycobacteriales</taxon>
        <taxon>Mycobacteriaceae</taxon>
        <taxon>Mycobacterium</taxon>
    </lineage>
</organism>
<sequence length="437" mass="47876">MRVSKLGARAVVCGAGMGGLLAARVLGDFYDGVTVVERDTLTDAGEQRRGVPQGRHFHVLWSRGAQELRRLFPGIHDDLVAAGAAVCDDGDLSRVSIRVAGHELSRAGKFSDPSAVTLHLLSRPLLEAEVRRRVSAIDNVEILDGHDVVEPIAPTPQRVTGARIVNRETGVEQRLDADLVVDAMGRGGRTPAFLEDLGYQRPVVERSTTSANYASLLMRIPEGIIKEKMTFVVPEPKKPTGGAFSMYEHDTWIFTLTRVADNEPPEDLTGMIRMATQFAPPALLRALKRGETISEISVFRYPGATWRRYDKVDRFPAGFLVFGDAICSTNPIYGQGMTVAALEARALHDALAEADGDLSRRFFALAAEQIGPLWASNQFNDRYMDDGNPEHAPSKELLDFREAMLSAAESSPAMAEKLYRSMNLVDPPTDYSPLLTS</sequence>
<dbReference type="KEGG" id="mcoo:MCOO_46260"/>
<gene>
    <name evidence="2" type="ORF">MCOO_46260</name>
</gene>
<accession>A0A7I7L482</accession>
<evidence type="ECO:0000259" key="1">
    <source>
        <dbReference type="Pfam" id="PF01494"/>
    </source>
</evidence>
<dbReference type="PANTHER" id="PTHR43422">
    <property type="entry name" value="THIAMINE THIAZOLE SYNTHASE"/>
    <property type="match status" value="1"/>
</dbReference>
<dbReference type="InterPro" id="IPR002938">
    <property type="entry name" value="FAD-bd"/>
</dbReference>
<name>A0A7I7L482_9MYCO</name>